<keyword evidence="4" id="KW-0574">Periplasm</keyword>
<keyword evidence="3 5" id="KW-0732">Signal</keyword>
<evidence type="ECO:0000256" key="2">
    <source>
        <dbReference type="ARBA" id="ARBA00022448"/>
    </source>
</evidence>
<dbReference type="Gene3D" id="3.40.190.10">
    <property type="entry name" value="Periplasmic binding protein-like II"/>
    <property type="match status" value="2"/>
</dbReference>
<feature type="signal peptide" evidence="5">
    <location>
        <begin position="1"/>
        <end position="23"/>
    </location>
</feature>
<dbReference type="GO" id="GO:0042597">
    <property type="term" value="C:periplasmic space"/>
    <property type="evidence" value="ECO:0007669"/>
    <property type="project" value="UniProtKB-SubCell"/>
</dbReference>
<accession>A0A6L5Z1V4</accession>
<feature type="chain" id="PRO_5026847645" evidence="5">
    <location>
        <begin position="24"/>
        <end position="356"/>
    </location>
</feature>
<organism evidence="6 7">
    <name type="scientific">Halovulum marinum</name>
    <dbReference type="NCBI Taxonomy" id="2662447"/>
    <lineage>
        <taxon>Bacteria</taxon>
        <taxon>Pseudomonadati</taxon>
        <taxon>Pseudomonadota</taxon>
        <taxon>Alphaproteobacteria</taxon>
        <taxon>Rhodobacterales</taxon>
        <taxon>Paracoccaceae</taxon>
        <taxon>Halovulum</taxon>
    </lineage>
</organism>
<dbReference type="InterPro" id="IPR006059">
    <property type="entry name" value="SBP"/>
</dbReference>
<evidence type="ECO:0000256" key="4">
    <source>
        <dbReference type="ARBA" id="ARBA00022764"/>
    </source>
</evidence>
<dbReference type="RefSeq" id="WP_154446539.1">
    <property type="nucleotide sequence ID" value="NZ_WIND01000007.1"/>
</dbReference>
<comment type="caution">
    <text evidence="6">The sequence shown here is derived from an EMBL/GenBank/DDBJ whole genome shotgun (WGS) entry which is preliminary data.</text>
</comment>
<keyword evidence="2" id="KW-0813">Transport</keyword>
<sequence>MRHSIRAILAGTAAVLAAGGAQAETLRLLTWGSYAPEEVIQMFEEANPDIDVEVTYSNNEEMIAKLRATGGTGYDLAQPSHDRIYAAQVEYNIYKPLDLSKIDTSVMTPNLLEGVKANTTLDGEVYAVPHQWGTSGIMANTAEAPDATGWADLCDEKYKGRTSMRLRRTILLGTAYAMGMDPFALYDDTEAYQDMLDKVTEKLIACKDIIKTYWTGGDDLSALMLSGEVIVSETWDSTAFKIYNENQDIVFVPPETGALAWIDTFAIPRGGEADDAAYKWINFVMQPEIVQLMSASTGAIAAVPNGIDLLPEDKRAAVQAAFDEEDIANLKFFANIPPGLEDMEGIALERIKAASN</sequence>
<comment type="subcellular location">
    <subcellularLocation>
        <location evidence="1">Periplasm</location>
    </subcellularLocation>
</comment>
<evidence type="ECO:0000256" key="5">
    <source>
        <dbReference type="SAM" id="SignalP"/>
    </source>
</evidence>
<dbReference type="GO" id="GO:0015846">
    <property type="term" value="P:polyamine transport"/>
    <property type="evidence" value="ECO:0007669"/>
    <property type="project" value="InterPro"/>
</dbReference>
<evidence type="ECO:0000313" key="6">
    <source>
        <dbReference type="EMBL" id="MSU90045.1"/>
    </source>
</evidence>
<proteinExistence type="predicted"/>
<keyword evidence="7" id="KW-1185">Reference proteome</keyword>
<evidence type="ECO:0000256" key="1">
    <source>
        <dbReference type="ARBA" id="ARBA00004418"/>
    </source>
</evidence>
<dbReference type="Pfam" id="PF13416">
    <property type="entry name" value="SBP_bac_8"/>
    <property type="match status" value="1"/>
</dbReference>
<gene>
    <name evidence="6" type="ORF">GE300_10535</name>
</gene>
<evidence type="ECO:0000313" key="7">
    <source>
        <dbReference type="Proteomes" id="UP000474957"/>
    </source>
</evidence>
<dbReference type="Proteomes" id="UP000474957">
    <property type="component" value="Unassembled WGS sequence"/>
</dbReference>
<dbReference type="PANTHER" id="PTHR30222:SF17">
    <property type="entry name" value="SPERMIDINE_PUTRESCINE-BINDING PERIPLASMIC PROTEIN"/>
    <property type="match status" value="1"/>
</dbReference>
<dbReference type="GO" id="GO:0019808">
    <property type="term" value="F:polyamine binding"/>
    <property type="evidence" value="ECO:0007669"/>
    <property type="project" value="InterPro"/>
</dbReference>
<dbReference type="InterPro" id="IPR001188">
    <property type="entry name" value="Sperm_putr-bd"/>
</dbReference>
<name>A0A6L5Z1V4_9RHOB</name>
<dbReference type="AlphaFoldDB" id="A0A6L5Z1V4"/>
<dbReference type="EMBL" id="WIND01000007">
    <property type="protein sequence ID" value="MSU90045.1"/>
    <property type="molecule type" value="Genomic_DNA"/>
</dbReference>
<protein>
    <submittedName>
        <fullName evidence="6">Extracellular solute-binding protein</fullName>
    </submittedName>
</protein>
<dbReference type="SUPFAM" id="SSF53850">
    <property type="entry name" value="Periplasmic binding protein-like II"/>
    <property type="match status" value="1"/>
</dbReference>
<evidence type="ECO:0000256" key="3">
    <source>
        <dbReference type="ARBA" id="ARBA00022729"/>
    </source>
</evidence>
<reference evidence="6 7" key="1">
    <citation type="submission" date="2019-10" db="EMBL/GenBank/DDBJ databases">
        <title>Cognatihalovulum marinum gen. nov. sp. nov., a new member of the family Rhodobacteraceae isolated from deep seawater of the Northwest Indian Ocean.</title>
        <authorList>
            <person name="Ruan C."/>
            <person name="Wang J."/>
            <person name="Zheng X."/>
            <person name="Song L."/>
            <person name="Zhu Y."/>
            <person name="Huang Y."/>
            <person name="Lu Z."/>
            <person name="Du W."/>
            <person name="Huang L."/>
            <person name="Dai X."/>
        </authorList>
    </citation>
    <scope>NUCLEOTIDE SEQUENCE [LARGE SCALE GENOMIC DNA]</scope>
    <source>
        <strain evidence="6 7">2CG4</strain>
    </source>
</reference>
<dbReference type="PRINTS" id="PR00909">
    <property type="entry name" value="SPERMDNBNDNG"/>
</dbReference>
<dbReference type="PANTHER" id="PTHR30222">
    <property type="entry name" value="SPERMIDINE/PUTRESCINE-BINDING PERIPLASMIC PROTEIN"/>
    <property type="match status" value="1"/>
</dbReference>